<accession>A0A9E7GBS9</accession>
<dbReference type="OrthoDB" id="1895912at2759"/>
<reference evidence="2" key="1">
    <citation type="submission" date="2022-05" db="EMBL/GenBank/DDBJ databases">
        <title>The Musa troglodytarum L. genome provides insights into the mechanism of non-climacteric behaviour and enrichment of carotenoids.</title>
        <authorList>
            <person name="Wang J."/>
        </authorList>
    </citation>
    <scope>NUCLEOTIDE SEQUENCE</scope>
    <source>
        <tissue evidence="2">Leaf</tissue>
    </source>
</reference>
<organism evidence="2 3">
    <name type="scientific">Musa troglodytarum</name>
    <name type="common">fe'i banana</name>
    <dbReference type="NCBI Taxonomy" id="320322"/>
    <lineage>
        <taxon>Eukaryota</taxon>
        <taxon>Viridiplantae</taxon>
        <taxon>Streptophyta</taxon>
        <taxon>Embryophyta</taxon>
        <taxon>Tracheophyta</taxon>
        <taxon>Spermatophyta</taxon>
        <taxon>Magnoliopsida</taxon>
        <taxon>Liliopsida</taxon>
        <taxon>Zingiberales</taxon>
        <taxon>Musaceae</taxon>
        <taxon>Musa</taxon>
    </lineage>
</organism>
<dbReference type="PANTHER" id="PTHR36398:SF1">
    <property type="entry name" value="PLASMA MEMBRANE FUSION PROTEIN"/>
    <property type="match status" value="1"/>
</dbReference>
<keyword evidence="3" id="KW-1185">Reference proteome</keyword>
<keyword evidence="1" id="KW-0472">Membrane</keyword>
<dbReference type="GO" id="GO:0009507">
    <property type="term" value="C:chloroplast"/>
    <property type="evidence" value="ECO:0007669"/>
    <property type="project" value="TreeGrafter"/>
</dbReference>
<keyword evidence="1" id="KW-1133">Transmembrane helix</keyword>
<keyword evidence="1" id="KW-0812">Transmembrane</keyword>
<gene>
    <name evidence="2" type="ORF">MUK42_23134</name>
</gene>
<feature type="transmembrane region" description="Helical" evidence="1">
    <location>
        <begin position="107"/>
        <end position="130"/>
    </location>
</feature>
<proteinExistence type="predicted"/>
<evidence type="ECO:0000313" key="2">
    <source>
        <dbReference type="EMBL" id="URE12359.1"/>
    </source>
</evidence>
<sequence length="291" mass="31793">MEAWKWKRRCKYTAPSTPNGVRRFRLLVAEHQPSRFRDAFITVHQDESIGQMAAAIGGGVIQMLVSRHPPRRWIPSGPSALPFEVEAAAAEEVEGALGPPKSLRRTALLLLALPALVPAPSAAVALSIGIPGPKEWLKEQKKKSAKFVLAPIEASRNTLRSAFDLLDAPDSQSTAVNSEEMRRLLNLASRDCVPLQRSSLVQLQSQTGVEVCTFRLIVNNAASLLDKNNPVKLEAEVALDDLIRSFSLLGDVIIDGNFQLEADREKVKDGLAKTISSLDKFEQGVKECLGV</sequence>
<evidence type="ECO:0000256" key="1">
    <source>
        <dbReference type="SAM" id="Phobius"/>
    </source>
</evidence>
<dbReference type="Proteomes" id="UP001055439">
    <property type="component" value="Chromosome 6"/>
</dbReference>
<protein>
    <submittedName>
        <fullName evidence="2">Uncharacterized protein</fullName>
    </submittedName>
</protein>
<dbReference type="EMBL" id="CP097508">
    <property type="protein sequence ID" value="URE12359.1"/>
    <property type="molecule type" value="Genomic_DNA"/>
</dbReference>
<name>A0A9E7GBS9_9LILI</name>
<dbReference type="AlphaFoldDB" id="A0A9E7GBS9"/>
<dbReference type="PANTHER" id="PTHR36398">
    <property type="entry name" value="PLASMA MEMBRANE FUSION PROTEIN"/>
    <property type="match status" value="1"/>
</dbReference>
<evidence type="ECO:0000313" key="3">
    <source>
        <dbReference type="Proteomes" id="UP001055439"/>
    </source>
</evidence>